<dbReference type="AlphaFoldDB" id="A0AAI8SQC2"/>
<geneLocation type="plasmid" evidence="1 2">
    <name>p1-JPH1</name>
</geneLocation>
<organism evidence="1 2">
    <name type="scientific">Mycobacterium avium subsp. hominissuis</name>
    <dbReference type="NCBI Taxonomy" id="439334"/>
    <lineage>
        <taxon>Bacteria</taxon>
        <taxon>Bacillati</taxon>
        <taxon>Actinomycetota</taxon>
        <taxon>Actinomycetes</taxon>
        <taxon>Mycobacteriales</taxon>
        <taxon>Mycobacteriaceae</taxon>
        <taxon>Mycobacterium</taxon>
        <taxon>Mycobacterium avium complex (MAC)</taxon>
    </lineage>
</organism>
<protein>
    <submittedName>
        <fullName evidence="1">Uncharacterized protein</fullName>
    </submittedName>
</protein>
<accession>A0AAI8SQC2</accession>
<name>A0AAI8SQC2_MYCAV</name>
<gene>
    <name evidence="1" type="ORF">JPH1_52280</name>
</gene>
<dbReference type="RefSeq" id="WP_179299287.1">
    <property type="nucleotide sequence ID" value="NZ_AP020327.1"/>
</dbReference>
<proteinExistence type="predicted"/>
<dbReference type="Proteomes" id="UP000327362">
    <property type="component" value="Plasmid p1-JPH1"/>
</dbReference>
<evidence type="ECO:0000313" key="2">
    <source>
        <dbReference type="Proteomes" id="UP000327362"/>
    </source>
</evidence>
<dbReference type="EMBL" id="AP020327">
    <property type="protein sequence ID" value="BBN50753.1"/>
    <property type="molecule type" value="Genomic_DNA"/>
</dbReference>
<sequence>MVNALFINYTDHCLHPCALDVLDVSDRVAIGERLNARPPGNTYVESFSGTGIFGELDFWFSPWPGLVPREVNKPATELLLSASSTLRPRTVPLLRGRVLVMTHDADGELAGLTDEQIRAIALHANRWRAPMTLDWRYAADARAQRRRRKADQAAQERAFWDRMAAFYGRGRAARND</sequence>
<reference evidence="1 2" key="1">
    <citation type="submission" date="2019-09" db="EMBL/GenBank/DDBJ databases">
        <title>Complete genome sequence of Mycobacterium avium subsp. hominissuis strain JP-H-1.</title>
        <authorList>
            <person name="Kinoshita Y."/>
            <person name="Niwa H."/>
            <person name="Uchida-Fujii E."/>
            <person name="Nukada T."/>
        </authorList>
    </citation>
    <scope>NUCLEOTIDE SEQUENCE [LARGE SCALE GENOMIC DNA]</scope>
    <source>
        <strain evidence="1 2">JP-H-1</strain>
        <plasmid evidence="1 2">p1-JPH1</plasmid>
    </source>
</reference>
<keyword evidence="1" id="KW-0614">Plasmid</keyword>
<evidence type="ECO:0000313" key="1">
    <source>
        <dbReference type="EMBL" id="BBN50753.1"/>
    </source>
</evidence>